<proteinExistence type="predicted"/>
<gene>
    <name evidence="1" type="ORF">COCCU_06330</name>
</gene>
<dbReference type="RefSeq" id="WP_156230720.1">
    <property type="nucleotide sequence ID" value="NZ_CP046455.1"/>
</dbReference>
<dbReference type="AlphaFoldDB" id="A0A6B8W7D0"/>
<dbReference type="KEGG" id="cok:COCCU_06330"/>
<accession>A0A6B8W7D0</accession>
<keyword evidence="2" id="KW-1185">Reference proteome</keyword>
<organism evidence="1 2">
    <name type="scientific">Corynebacterium occultum</name>
    <dbReference type="NCBI Taxonomy" id="2675219"/>
    <lineage>
        <taxon>Bacteria</taxon>
        <taxon>Bacillati</taxon>
        <taxon>Actinomycetota</taxon>
        <taxon>Actinomycetes</taxon>
        <taxon>Mycobacteriales</taxon>
        <taxon>Corynebacteriaceae</taxon>
        <taxon>Corynebacterium</taxon>
    </lineage>
</organism>
<evidence type="ECO:0008006" key="3">
    <source>
        <dbReference type="Google" id="ProtNLM"/>
    </source>
</evidence>
<dbReference type="Pfam" id="PF12028">
    <property type="entry name" value="DUF3515"/>
    <property type="match status" value="1"/>
</dbReference>
<evidence type="ECO:0000313" key="1">
    <source>
        <dbReference type="EMBL" id="QGU07205.1"/>
    </source>
</evidence>
<dbReference type="InterPro" id="IPR021903">
    <property type="entry name" value="DUF3515"/>
</dbReference>
<reference evidence="1 2" key="1">
    <citation type="submission" date="2019-11" db="EMBL/GenBank/DDBJ databases">
        <title>Complete genome sequence of Corynebacterium kalinowskii 1959, a novel Corynebacterium species isolated from soil of a small paddock in Vilsendorf, Germany.</title>
        <authorList>
            <person name="Schaffert L."/>
            <person name="Ruwe M."/>
            <person name="Milse J."/>
            <person name="Hanuschka K."/>
            <person name="Ortseifen V."/>
            <person name="Droste J."/>
            <person name="Brandt D."/>
            <person name="Schlueter L."/>
            <person name="Kutter Y."/>
            <person name="Vinke S."/>
            <person name="Viehoefer P."/>
            <person name="Jacob L."/>
            <person name="Luebke N.-C."/>
            <person name="Schulte-Berndt E."/>
            <person name="Hain C."/>
            <person name="Linder M."/>
            <person name="Schmidt P."/>
            <person name="Wollenschlaeger L."/>
            <person name="Luttermann T."/>
            <person name="Thieme E."/>
            <person name="Hassa J."/>
            <person name="Haak M."/>
            <person name="Wittchen M."/>
            <person name="Mentz A."/>
            <person name="Persicke M."/>
            <person name="Busche T."/>
            <person name="Ruckert C."/>
        </authorList>
    </citation>
    <scope>NUCLEOTIDE SEQUENCE [LARGE SCALE GENOMIC DNA]</scope>
    <source>
        <strain evidence="1 2">2039</strain>
    </source>
</reference>
<protein>
    <recommendedName>
        <fullName evidence="3">DUF3515 domain-containing protein</fullName>
    </recommendedName>
</protein>
<sequence length="322" mass="33969">MSTDNSTQFSRTPALIALGLALLLVLGVLFGARYVSDQAGRTPVQISELPGTDSDNPTCAAVLEELPEEVAGLQRAELAEPVPAGTAAWISGQQDELTLRCGVNLPFQYTALSEIQEIAGTEWLQVVDPTAGDSLETWYTVNRSPNIALTLYRVSEDALAMDTAAPAADLAAALATVAEEKVQPFPTPLADMAEVADPGERCAELMNNLPESFGSDLTYTRADIEGTGLNPETAAAWISTGLEPVVLHCGVEPPANYRAGETLNQVNEIPWFEDTTLANGTTSSTWFALGRDIDIAVNVPQASGNSAVVTLGEAIAAHTAEQ</sequence>
<dbReference type="Proteomes" id="UP000424462">
    <property type="component" value="Chromosome"/>
</dbReference>
<name>A0A6B8W7D0_9CORY</name>
<evidence type="ECO:0000313" key="2">
    <source>
        <dbReference type="Proteomes" id="UP000424462"/>
    </source>
</evidence>
<dbReference type="EMBL" id="CP046455">
    <property type="protein sequence ID" value="QGU07205.1"/>
    <property type="molecule type" value="Genomic_DNA"/>
</dbReference>